<dbReference type="PANTHER" id="PTHR37187">
    <property type="entry name" value="EXPRESSED PROTEIN"/>
    <property type="match status" value="1"/>
</dbReference>
<name>A0A061DJV5_THECC</name>
<feature type="compositionally biased region" description="Polar residues" evidence="1">
    <location>
        <begin position="252"/>
        <end position="270"/>
    </location>
</feature>
<dbReference type="InParanoid" id="A0A061DJV5"/>
<feature type="region of interest" description="Disordered" evidence="1">
    <location>
        <begin position="151"/>
        <end position="294"/>
    </location>
</feature>
<feature type="compositionally biased region" description="Low complexity" evidence="1">
    <location>
        <begin position="337"/>
        <end position="351"/>
    </location>
</feature>
<dbReference type="eggNOG" id="ENOG502S8FR">
    <property type="taxonomic scope" value="Eukaryota"/>
</dbReference>
<reference evidence="2 3" key="1">
    <citation type="journal article" date="2013" name="Genome Biol.">
        <title>The genome sequence of the most widely cultivated cacao type and its use to identify candidate genes regulating pod color.</title>
        <authorList>
            <person name="Motamayor J.C."/>
            <person name="Mockaitis K."/>
            <person name="Schmutz J."/>
            <person name="Haiminen N."/>
            <person name="Iii D.L."/>
            <person name="Cornejo O."/>
            <person name="Findley S.D."/>
            <person name="Zheng P."/>
            <person name="Utro F."/>
            <person name="Royaert S."/>
            <person name="Saski C."/>
            <person name="Jenkins J."/>
            <person name="Podicheti R."/>
            <person name="Zhao M."/>
            <person name="Scheffler B.E."/>
            <person name="Stack J.C."/>
            <person name="Feltus F.A."/>
            <person name="Mustiga G.M."/>
            <person name="Amores F."/>
            <person name="Phillips W."/>
            <person name="Marelli J.P."/>
            <person name="May G.D."/>
            <person name="Shapiro H."/>
            <person name="Ma J."/>
            <person name="Bustamante C.D."/>
            <person name="Schnell R.J."/>
            <person name="Main D."/>
            <person name="Gilbert D."/>
            <person name="Parida L."/>
            <person name="Kuhn D.N."/>
        </authorList>
    </citation>
    <scope>NUCLEOTIDE SEQUENCE [LARGE SCALE GENOMIC DNA]</scope>
    <source>
        <strain evidence="3">cv. Matina 1-6</strain>
    </source>
</reference>
<dbReference type="Gramene" id="EOX92999">
    <property type="protein sequence ID" value="EOX92999"/>
    <property type="gene ID" value="TCM_001863"/>
</dbReference>
<feature type="compositionally biased region" description="Basic and acidic residues" evidence="1">
    <location>
        <begin position="115"/>
        <end position="132"/>
    </location>
</feature>
<evidence type="ECO:0000313" key="2">
    <source>
        <dbReference type="EMBL" id="EOX92999.1"/>
    </source>
</evidence>
<feature type="region of interest" description="Disordered" evidence="1">
    <location>
        <begin position="335"/>
        <end position="367"/>
    </location>
</feature>
<proteinExistence type="predicted"/>
<protein>
    <submittedName>
        <fullName evidence="2">Uncharacterized protein isoform 1</fullName>
    </submittedName>
</protein>
<dbReference type="OMA" id="SSWKSCC"/>
<dbReference type="PANTHER" id="PTHR37187:SF7">
    <property type="entry name" value="EXPRESSED PROTEIN"/>
    <property type="match status" value="1"/>
</dbReference>
<accession>A0A061DJV5</accession>
<dbReference type="EMBL" id="CM001879">
    <property type="protein sequence ID" value="EOX92999.1"/>
    <property type="molecule type" value="Genomic_DNA"/>
</dbReference>
<gene>
    <name evidence="2" type="ORF">TCM_001863</name>
</gene>
<sequence length="421" mass="45346">MQSFKIPTPFKKHCRLASFTETCAQSTAVAIMTAWKFAFMPKVHYDEPGKAALKEAMHAKQVDKHLCASAAYDWNRICSEAAPNKRCSMPGTSVLKFKFEHGLHVLKPVGSSNGRLEETPRAEAHDEEKEVILDDSPAPKLDVEFVRDITPDGNFKSINNTPDAEDFRSSSSSSDEEAAPEEKSPRVEKSENFEEKVVSDSVVESVELEPESVEKSGDSGVAELDSKETEENIPPSLDETNADSPIVADLSINRSNERTQQLSSAETSGDSALLTDVESKGIDEETTLPGLNETDASAVAVDAVCKGIEETTISCLDGNGGVPAAEAVQGITETEIPASDKSAGGSSGSPDLASKENVEDSLQAANVPIVETRDVGELVNKPEIHESTGNKPIISLSHRPVEPTSWKSCCGLFEVLRRSNR</sequence>
<feature type="compositionally biased region" description="Basic and acidic residues" evidence="1">
    <location>
        <begin position="180"/>
        <end position="198"/>
    </location>
</feature>
<evidence type="ECO:0000313" key="3">
    <source>
        <dbReference type="Proteomes" id="UP000026915"/>
    </source>
</evidence>
<keyword evidence="3" id="KW-1185">Reference proteome</keyword>
<feature type="region of interest" description="Disordered" evidence="1">
    <location>
        <begin position="108"/>
        <end position="137"/>
    </location>
</feature>
<dbReference type="Proteomes" id="UP000026915">
    <property type="component" value="Chromosome 1"/>
</dbReference>
<dbReference type="AlphaFoldDB" id="A0A061DJV5"/>
<organism evidence="2 3">
    <name type="scientific">Theobroma cacao</name>
    <name type="common">Cacao</name>
    <name type="synonym">Cocoa</name>
    <dbReference type="NCBI Taxonomy" id="3641"/>
    <lineage>
        <taxon>Eukaryota</taxon>
        <taxon>Viridiplantae</taxon>
        <taxon>Streptophyta</taxon>
        <taxon>Embryophyta</taxon>
        <taxon>Tracheophyta</taxon>
        <taxon>Spermatophyta</taxon>
        <taxon>Magnoliopsida</taxon>
        <taxon>eudicotyledons</taxon>
        <taxon>Gunneridae</taxon>
        <taxon>Pentapetalae</taxon>
        <taxon>rosids</taxon>
        <taxon>malvids</taxon>
        <taxon>Malvales</taxon>
        <taxon>Malvaceae</taxon>
        <taxon>Byttnerioideae</taxon>
        <taxon>Theobroma</taxon>
    </lineage>
</organism>
<evidence type="ECO:0000256" key="1">
    <source>
        <dbReference type="SAM" id="MobiDB-lite"/>
    </source>
</evidence>